<comment type="similarity">
    <text evidence="1 5">Belongs to the peptidase M2 family.</text>
</comment>
<accession>A0A8S3DEF6</accession>
<dbReference type="Proteomes" id="UP000681967">
    <property type="component" value="Unassembled WGS sequence"/>
</dbReference>
<reference evidence="9" key="1">
    <citation type="submission" date="2021-02" db="EMBL/GenBank/DDBJ databases">
        <authorList>
            <person name="Nowell W R."/>
        </authorList>
    </citation>
    <scope>NUCLEOTIDE SEQUENCE</scope>
</reference>
<comment type="caution">
    <text evidence="9">The sequence shown here is derived from an EMBL/GenBank/DDBJ whole genome shotgun (WGS) entry which is preliminary data.</text>
</comment>
<dbReference type="EMBL" id="CAJOBH010068063">
    <property type="protein sequence ID" value="CAF4458161.1"/>
    <property type="molecule type" value="Genomic_DNA"/>
</dbReference>
<keyword evidence="4" id="KW-0325">Glycoprotein</keyword>
<evidence type="ECO:0000313" key="9">
    <source>
        <dbReference type="EMBL" id="CAF4958315.1"/>
    </source>
</evidence>
<sequence length="52" mass="6008">LAMGSSKSWQDILKVLTDEDRLESKAILDFFEPLHTWLKAENLARGYPVGWM</sequence>
<evidence type="ECO:0000256" key="3">
    <source>
        <dbReference type="ARBA" id="ARBA00023157"/>
    </source>
</evidence>
<evidence type="ECO:0000313" key="7">
    <source>
        <dbReference type="EMBL" id="CAF4679828.1"/>
    </source>
</evidence>
<dbReference type="GO" id="GO:0008241">
    <property type="term" value="F:peptidyl-dipeptidase activity"/>
    <property type="evidence" value="ECO:0007669"/>
    <property type="project" value="InterPro"/>
</dbReference>
<dbReference type="PANTHER" id="PTHR10514:SF27">
    <property type="entry name" value="ANGIOTENSIN-CONVERTING ENZYME"/>
    <property type="match status" value="1"/>
</dbReference>
<gene>
    <name evidence="6" type="ORF">BYL167_LOCUS34073</name>
    <name evidence="7" type="ORF">BYL167_LOCUS43302</name>
    <name evidence="8" type="ORF">GIL414_LOCUS48935</name>
    <name evidence="9" type="ORF">GIL414_LOCUS54702</name>
</gene>
<evidence type="ECO:0000256" key="2">
    <source>
        <dbReference type="ARBA" id="ARBA00022729"/>
    </source>
</evidence>
<evidence type="ECO:0000313" key="10">
    <source>
        <dbReference type="Proteomes" id="UP000681720"/>
    </source>
</evidence>
<dbReference type="PANTHER" id="PTHR10514">
    <property type="entry name" value="ANGIOTENSIN-CONVERTING ENZYME"/>
    <property type="match status" value="1"/>
</dbReference>
<comment type="caution">
    <text evidence="5">Lacks conserved residue(s) required for the propagation of feature annotation.</text>
</comment>
<evidence type="ECO:0008006" key="11">
    <source>
        <dbReference type="Google" id="ProtNLM"/>
    </source>
</evidence>
<evidence type="ECO:0000313" key="8">
    <source>
        <dbReference type="EMBL" id="CAF4841253.1"/>
    </source>
</evidence>
<evidence type="ECO:0000256" key="4">
    <source>
        <dbReference type="ARBA" id="ARBA00023180"/>
    </source>
</evidence>
<dbReference type="GO" id="GO:0006508">
    <property type="term" value="P:proteolysis"/>
    <property type="evidence" value="ECO:0007669"/>
    <property type="project" value="InterPro"/>
</dbReference>
<dbReference type="PROSITE" id="PS52011">
    <property type="entry name" value="PEPTIDASE_M2"/>
    <property type="match status" value="1"/>
</dbReference>
<keyword evidence="3" id="KW-1015">Disulfide bond</keyword>
<feature type="non-terminal residue" evidence="9">
    <location>
        <position position="1"/>
    </location>
</feature>
<dbReference type="EMBL" id="CAJOBJ010192367">
    <property type="protein sequence ID" value="CAF4958315.1"/>
    <property type="molecule type" value="Genomic_DNA"/>
</dbReference>
<proteinExistence type="inferred from homology"/>
<dbReference type="SUPFAM" id="SSF55486">
    <property type="entry name" value="Metalloproteases ('zincins'), catalytic domain"/>
    <property type="match status" value="1"/>
</dbReference>
<evidence type="ECO:0000313" key="6">
    <source>
        <dbReference type="EMBL" id="CAF4458161.1"/>
    </source>
</evidence>
<keyword evidence="2" id="KW-0732">Signal</keyword>
<dbReference type="GO" id="GO:0008237">
    <property type="term" value="F:metallopeptidase activity"/>
    <property type="evidence" value="ECO:0007669"/>
    <property type="project" value="InterPro"/>
</dbReference>
<protein>
    <recommendedName>
        <fullName evidence="11">Angiotensin-converting enzyme</fullName>
    </recommendedName>
</protein>
<dbReference type="GO" id="GO:0005886">
    <property type="term" value="C:plasma membrane"/>
    <property type="evidence" value="ECO:0007669"/>
    <property type="project" value="TreeGrafter"/>
</dbReference>
<dbReference type="Pfam" id="PF01401">
    <property type="entry name" value="Peptidase_M2"/>
    <property type="match status" value="1"/>
</dbReference>
<dbReference type="Proteomes" id="UP000681720">
    <property type="component" value="Unassembled WGS sequence"/>
</dbReference>
<dbReference type="EMBL" id="CAJOBJ010159802">
    <property type="protein sequence ID" value="CAF4841253.1"/>
    <property type="molecule type" value="Genomic_DNA"/>
</dbReference>
<organism evidence="9 10">
    <name type="scientific">Rotaria magnacalcarata</name>
    <dbReference type="NCBI Taxonomy" id="392030"/>
    <lineage>
        <taxon>Eukaryota</taxon>
        <taxon>Metazoa</taxon>
        <taxon>Spiralia</taxon>
        <taxon>Gnathifera</taxon>
        <taxon>Rotifera</taxon>
        <taxon>Eurotatoria</taxon>
        <taxon>Bdelloidea</taxon>
        <taxon>Philodinida</taxon>
        <taxon>Philodinidae</taxon>
        <taxon>Rotaria</taxon>
    </lineage>
</organism>
<dbReference type="AlphaFoldDB" id="A0A8S3DEF6"/>
<evidence type="ECO:0000256" key="5">
    <source>
        <dbReference type="PROSITE-ProRule" id="PRU01355"/>
    </source>
</evidence>
<dbReference type="EMBL" id="CAJOBH010114729">
    <property type="protein sequence ID" value="CAF4679828.1"/>
    <property type="molecule type" value="Genomic_DNA"/>
</dbReference>
<evidence type="ECO:0000256" key="1">
    <source>
        <dbReference type="ARBA" id="ARBA00008139"/>
    </source>
</evidence>
<name>A0A8S3DEF6_9BILA</name>
<dbReference type="InterPro" id="IPR001548">
    <property type="entry name" value="Peptidase_M2"/>
</dbReference>